<evidence type="ECO:0000313" key="4">
    <source>
        <dbReference type="EMBL" id="MBW4467298.1"/>
    </source>
</evidence>
<organism evidence="4 5">
    <name type="scientific">Pegethrix bostrychoides GSE-TBD4-15B</name>
    <dbReference type="NCBI Taxonomy" id="2839662"/>
    <lineage>
        <taxon>Bacteria</taxon>
        <taxon>Bacillati</taxon>
        <taxon>Cyanobacteriota</taxon>
        <taxon>Cyanophyceae</taxon>
        <taxon>Oculatellales</taxon>
        <taxon>Oculatellaceae</taxon>
        <taxon>Pegethrix</taxon>
    </lineage>
</organism>
<evidence type="ECO:0000259" key="3">
    <source>
        <dbReference type="Pfam" id="PF00588"/>
    </source>
</evidence>
<keyword evidence="1 4" id="KW-0489">Methyltransferase</keyword>
<dbReference type="InterPro" id="IPR029026">
    <property type="entry name" value="tRNA_m1G_MTases_N"/>
</dbReference>
<dbReference type="Proteomes" id="UP000707356">
    <property type="component" value="Unassembled WGS sequence"/>
</dbReference>
<reference evidence="4" key="1">
    <citation type="submission" date="2021-05" db="EMBL/GenBank/DDBJ databases">
        <authorList>
            <person name="Pietrasiak N."/>
            <person name="Ward R."/>
            <person name="Stajich J.E."/>
            <person name="Kurbessoian T."/>
        </authorList>
    </citation>
    <scope>NUCLEOTIDE SEQUENCE</scope>
    <source>
        <strain evidence="4">GSE-TBD4-15B</strain>
    </source>
</reference>
<dbReference type="PANTHER" id="PTHR12029:SF11">
    <property type="entry name" value="METHYLTRANSFERASE TARBP1-RELATED"/>
    <property type="match status" value="1"/>
</dbReference>
<dbReference type="GO" id="GO:0003723">
    <property type="term" value="F:RNA binding"/>
    <property type="evidence" value="ECO:0007669"/>
    <property type="project" value="InterPro"/>
</dbReference>
<feature type="domain" description="tRNA/rRNA methyltransferase SpoU type" evidence="3">
    <location>
        <begin position="48"/>
        <end position="195"/>
    </location>
</feature>
<dbReference type="InterPro" id="IPR044748">
    <property type="entry name" value="Trm3/TARBP1_C"/>
</dbReference>
<gene>
    <name evidence="4" type="ORF">KME07_17875</name>
</gene>
<dbReference type="InterPro" id="IPR029028">
    <property type="entry name" value="Alpha/beta_knot_MTases"/>
</dbReference>
<accession>A0A951PE28</accession>
<name>A0A951PE28_9CYAN</name>
<evidence type="ECO:0000256" key="2">
    <source>
        <dbReference type="ARBA" id="ARBA00022679"/>
    </source>
</evidence>
<dbReference type="CDD" id="cd18091">
    <property type="entry name" value="SpoU-like_TRM3-like"/>
    <property type="match status" value="1"/>
</dbReference>
<dbReference type="AlphaFoldDB" id="A0A951PE28"/>
<evidence type="ECO:0000313" key="5">
    <source>
        <dbReference type="Proteomes" id="UP000707356"/>
    </source>
</evidence>
<dbReference type="PANTHER" id="PTHR12029">
    <property type="entry name" value="RNA METHYLTRANSFERASE"/>
    <property type="match status" value="1"/>
</dbReference>
<dbReference type="InterPro" id="IPR001537">
    <property type="entry name" value="SpoU_MeTrfase"/>
</dbReference>
<reference evidence="4" key="2">
    <citation type="journal article" date="2022" name="Microbiol. Resour. Announc.">
        <title>Metagenome Sequencing to Explore Phylogenomics of Terrestrial Cyanobacteria.</title>
        <authorList>
            <person name="Ward R.D."/>
            <person name="Stajich J.E."/>
            <person name="Johansen J.R."/>
            <person name="Huntemann M."/>
            <person name="Clum A."/>
            <person name="Foster B."/>
            <person name="Foster B."/>
            <person name="Roux S."/>
            <person name="Palaniappan K."/>
            <person name="Varghese N."/>
            <person name="Mukherjee S."/>
            <person name="Reddy T.B.K."/>
            <person name="Daum C."/>
            <person name="Copeland A."/>
            <person name="Chen I.A."/>
            <person name="Ivanova N.N."/>
            <person name="Kyrpides N.C."/>
            <person name="Shapiro N."/>
            <person name="Eloe-Fadrosh E.A."/>
            <person name="Pietrasiak N."/>
        </authorList>
    </citation>
    <scope>NUCLEOTIDE SEQUENCE</scope>
    <source>
        <strain evidence="4">GSE-TBD4-15B</strain>
    </source>
</reference>
<protein>
    <submittedName>
        <fullName evidence="4">RNA methyltransferase</fullName>
    </submittedName>
</protein>
<dbReference type="SUPFAM" id="SSF75217">
    <property type="entry name" value="alpha/beta knot"/>
    <property type="match status" value="1"/>
</dbReference>
<dbReference type="EMBL" id="JAHHHV010000075">
    <property type="protein sequence ID" value="MBW4467298.1"/>
    <property type="molecule type" value="Genomic_DNA"/>
</dbReference>
<evidence type="ECO:0000256" key="1">
    <source>
        <dbReference type="ARBA" id="ARBA00022603"/>
    </source>
</evidence>
<keyword evidence="2" id="KW-0808">Transferase</keyword>
<dbReference type="Gene3D" id="3.40.1280.10">
    <property type="match status" value="1"/>
</dbReference>
<dbReference type="Pfam" id="PF00588">
    <property type="entry name" value="SpoU_methylase"/>
    <property type="match status" value="1"/>
</dbReference>
<comment type="caution">
    <text evidence="4">The sequence shown here is derived from an EMBL/GenBank/DDBJ whole genome shotgun (WGS) entry which is preliminary data.</text>
</comment>
<proteinExistence type="predicted"/>
<sequence>MLNPKEIHEKIHEKIHEEIHEEIQIAARQPVSRSISRDQYPHLPRHSLIICAVLVQNPANLGSLCRTAEAFRLESLLLGDLTIAASHPFRNPAASTHLWQPMQSCALEMLPAWLAQQQQAGYQIIALDANTLDANTKALPLTQFAFPLRSVLLLGQELTGIPDCILALADQSVTIPQFGLVESLNVQTAAAIATYEYIRQHGGS</sequence>
<dbReference type="GO" id="GO:0030488">
    <property type="term" value="P:tRNA methylation"/>
    <property type="evidence" value="ECO:0007669"/>
    <property type="project" value="InterPro"/>
</dbReference>
<dbReference type="InterPro" id="IPR045330">
    <property type="entry name" value="TRM3/TARBP1"/>
</dbReference>
<dbReference type="GO" id="GO:0016423">
    <property type="term" value="F:tRNA (guanine) methyltransferase activity"/>
    <property type="evidence" value="ECO:0007669"/>
    <property type="project" value="InterPro"/>
</dbReference>